<dbReference type="HAMAP" id="MF_01334">
    <property type="entry name" value="Ribosomal_bL25_CTC"/>
    <property type="match status" value="1"/>
</dbReference>
<evidence type="ECO:0000313" key="10">
    <source>
        <dbReference type="EMBL" id="TXJ24181.1"/>
    </source>
</evidence>
<dbReference type="Proteomes" id="UP000324707">
    <property type="component" value="Unassembled WGS sequence"/>
</dbReference>
<sequence length="199" mass="22281">MSENYTIKALQRDTKTKSVGKKLRNEGYALASLYGRGKEYSIAVELKEFYKVFSLAGQHSIITLDIENDKAREVLVKDYQIDGIKRIITHIDFYEIDRNKKIKTFVPIHIEGIPEGVRLGGGTLEQVEYELPIKAFPDSIPRELIVDVSDLKVGSSLHISDIKFPEGVDPVGDSSKAVVTVVTTQEEENVNKKEETPAS</sequence>
<dbReference type="EMBL" id="SAXT01000006">
    <property type="protein sequence ID" value="TXJ11111.1"/>
    <property type="molecule type" value="Genomic_DNA"/>
</dbReference>
<name>A0A5C8CQJ8_9SPIR</name>
<dbReference type="PANTHER" id="PTHR33284">
    <property type="entry name" value="RIBOSOMAL PROTEIN L25/GLN-TRNA SYNTHETASE, ANTI-CODON-BINDING DOMAIN-CONTAINING PROTEIN"/>
    <property type="match status" value="1"/>
</dbReference>
<dbReference type="CDD" id="cd00495">
    <property type="entry name" value="Ribosomal_L25_TL5_CTC"/>
    <property type="match status" value="1"/>
</dbReference>
<evidence type="ECO:0000313" key="22">
    <source>
        <dbReference type="Proteomes" id="UP000324336"/>
    </source>
</evidence>
<keyword evidence="2 5" id="KW-0694">RNA-binding</keyword>
<keyword evidence="4 5" id="KW-0687">Ribonucleoprotein</keyword>
<dbReference type="EMBL" id="SAXX01000008">
    <property type="protein sequence ID" value="TXJ33984.1"/>
    <property type="molecule type" value="Genomic_DNA"/>
</dbReference>
<dbReference type="GeneID" id="61066954"/>
<gene>
    <name evidence="5" type="primary">rplY</name>
    <name evidence="5" type="synonym">ctc</name>
    <name evidence="11" type="ORF">EPJ69_03295</name>
    <name evidence="14" type="ORF">EPJ70_08955</name>
    <name evidence="10" type="ORF">EPJ73_10035</name>
    <name evidence="17" type="ORF">EPJ74_06465</name>
    <name evidence="16" type="ORF">EPJ76_05370</name>
    <name evidence="13" type="ORF">EPJ78_04400</name>
    <name evidence="9" type="ORF">EPJ79_06445</name>
    <name evidence="8" type="ORF">EPJ80_10815</name>
    <name evidence="12" type="ORF">EPJ81_08945</name>
    <name evidence="15" type="ORF">EPJ84_03990</name>
</gene>
<dbReference type="Proteomes" id="UP000322327">
    <property type="component" value="Unassembled WGS sequence"/>
</dbReference>
<evidence type="ECO:0000313" key="18">
    <source>
        <dbReference type="Proteomes" id="UP000322188"/>
    </source>
</evidence>
<organism evidence="12 26">
    <name type="scientific">Brachyspira aalborgi</name>
    <dbReference type="NCBI Taxonomy" id="29522"/>
    <lineage>
        <taxon>Bacteria</taxon>
        <taxon>Pseudomonadati</taxon>
        <taxon>Spirochaetota</taxon>
        <taxon>Spirochaetia</taxon>
        <taxon>Brachyspirales</taxon>
        <taxon>Brachyspiraceae</taxon>
        <taxon>Brachyspira</taxon>
    </lineage>
</organism>
<dbReference type="EMBL" id="SAXU01000001">
    <property type="protein sequence ID" value="TXJ20774.1"/>
    <property type="molecule type" value="Genomic_DNA"/>
</dbReference>
<dbReference type="InterPro" id="IPR011035">
    <property type="entry name" value="Ribosomal_bL25/Gln-tRNA_synth"/>
</dbReference>
<evidence type="ECO:0000256" key="4">
    <source>
        <dbReference type="ARBA" id="ARBA00023274"/>
    </source>
</evidence>
<evidence type="ECO:0000256" key="5">
    <source>
        <dbReference type="HAMAP-Rule" id="MF_01334"/>
    </source>
</evidence>
<evidence type="ECO:0000313" key="17">
    <source>
        <dbReference type="EMBL" id="TXJ60240.1"/>
    </source>
</evidence>
<dbReference type="Proteomes" id="UP000325002">
    <property type="component" value="Unassembled WGS sequence"/>
</dbReference>
<keyword evidence="1 5" id="KW-0699">rRNA-binding</keyword>
<dbReference type="Proteomes" id="UP000324638">
    <property type="component" value="Unassembled WGS sequence"/>
</dbReference>
<dbReference type="EMBL" id="SAYG01000009">
    <property type="protein sequence ID" value="TXJ44345.1"/>
    <property type="molecule type" value="Genomic_DNA"/>
</dbReference>
<dbReference type="GO" id="GO:0022625">
    <property type="term" value="C:cytosolic large ribosomal subunit"/>
    <property type="evidence" value="ECO:0007669"/>
    <property type="project" value="TreeGrafter"/>
</dbReference>
<evidence type="ECO:0000313" key="19">
    <source>
        <dbReference type="Proteomes" id="UP000322307"/>
    </source>
</evidence>
<dbReference type="EMBL" id="SAYD01000021">
    <property type="protein sequence ID" value="TXJ36468.1"/>
    <property type="molecule type" value="Genomic_DNA"/>
</dbReference>
<protein>
    <recommendedName>
        <fullName evidence="5">Large ribosomal subunit protein bL25</fullName>
    </recommendedName>
    <alternativeName>
        <fullName evidence="5">General stress protein CTC</fullName>
    </alternativeName>
</protein>
<dbReference type="Gene3D" id="2.40.240.10">
    <property type="entry name" value="Ribosomal Protein L25, Chain P"/>
    <property type="match status" value="1"/>
</dbReference>
<keyword evidence="3 5" id="KW-0689">Ribosomal protein</keyword>
<dbReference type="InterPro" id="IPR029751">
    <property type="entry name" value="Ribosomal_L25_dom"/>
</dbReference>
<evidence type="ECO:0000313" key="20">
    <source>
        <dbReference type="Proteomes" id="UP000322327"/>
    </source>
</evidence>
<dbReference type="InterPro" id="IPR020930">
    <property type="entry name" value="Ribosomal_uL5_bac-type"/>
</dbReference>
<feature type="domain" description="Large ribosomal subunit protein bL25 L25" evidence="6">
    <location>
        <begin position="7"/>
        <end position="93"/>
    </location>
</feature>
<evidence type="ECO:0000259" key="7">
    <source>
        <dbReference type="Pfam" id="PF14693"/>
    </source>
</evidence>
<dbReference type="GO" id="GO:0003735">
    <property type="term" value="F:structural constituent of ribosome"/>
    <property type="evidence" value="ECO:0007669"/>
    <property type="project" value="InterPro"/>
</dbReference>
<dbReference type="Pfam" id="PF14693">
    <property type="entry name" value="Ribosomal_TL5_C"/>
    <property type="match status" value="1"/>
</dbReference>
<comment type="function">
    <text evidence="5">This is one of the proteins that binds to the 5S RNA in the ribosome where it forms part of the central protuberance.</text>
</comment>
<dbReference type="EMBL" id="SAYA01000023">
    <property type="protein sequence ID" value="TXJ24181.1"/>
    <property type="molecule type" value="Genomic_DNA"/>
</dbReference>
<dbReference type="Gene3D" id="2.170.120.20">
    <property type="entry name" value="Ribosomal protein L25, beta domain"/>
    <property type="match status" value="1"/>
</dbReference>
<evidence type="ECO:0000313" key="23">
    <source>
        <dbReference type="Proteomes" id="UP000324574"/>
    </source>
</evidence>
<evidence type="ECO:0000313" key="26">
    <source>
        <dbReference type="Proteomes" id="UP000325002"/>
    </source>
</evidence>
<evidence type="ECO:0000313" key="8">
    <source>
        <dbReference type="EMBL" id="TXJ11111.1"/>
    </source>
</evidence>
<evidence type="ECO:0000256" key="1">
    <source>
        <dbReference type="ARBA" id="ARBA00022730"/>
    </source>
</evidence>
<accession>A0A5C8CQJ8</accession>
<dbReference type="GO" id="GO:0008097">
    <property type="term" value="F:5S rRNA binding"/>
    <property type="evidence" value="ECO:0007669"/>
    <property type="project" value="InterPro"/>
</dbReference>
<evidence type="ECO:0000313" key="21">
    <source>
        <dbReference type="Proteomes" id="UP000322814"/>
    </source>
</evidence>
<evidence type="ECO:0000256" key="3">
    <source>
        <dbReference type="ARBA" id="ARBA00022980"/>
    </source>
</evidence>
<dbReference type="GO" id="GO:0006412">
    <property type="term" value="P:translation"/>
    <property type="evidence" value="ECO:0007669"/>
    <property type="project" value="UniProtKB-UniRule"/>
</dbReference>
<evidence type="ECO:0000313" key="15">
    <source>
        <dbReference type="EMBL" id="TXJ51045.1"/>
    </source>
</evidence>
<dbReference type="PANTHER" id="PTHR33284:SF1">
    <property type="entry name" value="RIBOSOMAL PROTEIN L25_GLN-TRNA SYNTHETASE, ANTI-CODON-BINDING DOMAIN-CONTAINING PROTEIN"/>
    <property type="match status" value="1"/>
</dbReference>
<dbReference type="InterPro" id="IPR020057">
    <property type="entry name" value="Ribosomal_bL25_b-dom"/>
</dbReference>
<dbReference type="AlphaFoldDB" id="A0A5C8CQJ8"/>
<comment type="subunit">
    <text evidence="5">Part of the 50S ribosomal subunit; part of the 5S rRNA/L5/L18/L25 subcomplex. Contacts the 5S rRNA. Binds to the 5S rRNA independently of L5 and L18.</text>
</comment>
<evidence type="ECO:0000313" key="24">
    <source>
        <dbReference type="Proteomes" id="UP000324638"/>
    </source>
</evidence>
<proteinExistence type="inferred from homology"/>
<reference evidence="12" key="2">
    <citation type="submission" date="2019-01" db="EMBL/GenBank/DDBJ databases">
        <authorList>
            <person name="Thorell K."/>
        </authorList>
    </citation>
    <scope>NUCLEOTIDE SEQUENCE</scope>
    <source>
        <strain evidence="9">513A</strain>
        <strain evidence="17">PC2022III</strain>
        <strain evidence="16">PC3053II</strain>
        <strain evidence="14">PC3714II</strain>
        <strain evidence="15">PC3939II</strain>
        <strain evidence="12">PC3997IV</strain>
        <strain evidence="13">PC4580III</strain>
        <strain evidence="10">PC4597II</strain>
        <strain evidence="11">PC5538III-lc</strain>
        <strain evidence="8">W1</strain>
    </source>
</reference>
<evidence type="ECO:0000259" key="6">
    <source>
        <dbReference type="Pfam" id="PF01386"/>
    </source>
</evidence>
<evidence type="ECO:0000313" key="27">
    <source>
        <dbReference type="Proteomes" id="UP000325116"/>
    </source>
</evidence>
<dbReference type="EMBL" id="SAYI01000016">
    <property type="protein sequence ID" value="TXJ55908.1"/>
    <property type="molecule type" value="Genomic_DNA"/>
</dbReference>
<dbReference type="Proteomes" id="UP000322307">
    <property type="component" value="Unassembled WGS sequence"/>
</dbReference>
<reference evidence="18 19" key="1">
    <citation type="journal article" date="1992" name="Lakartidningen">
        <title>[Penicillin V and not amoxicillin is the first choice preparation in acute otitis].</title>
        <authorList>
            <person name="Kamme C."/>
            <person name="Lundgren K."/>
            <person name="Prellner K."/>
        </authorList>
    </citation>
    <scope>NUCLEOTIDE SEQUENCE [LARGE SCALE GENOMIC DNA]</scope>
    <source>
        <strain evidence="9 24">513A</strain>
        <strain evidence="17 18">PC2022III</strain>
        <strain evidence="16 20">PC3053II</strain>
        <strain evidence="14 23">PC3714II</strain>
        <strain evidence="15 19">PC3939II</strain>
        <strain evidence="12 26">PC3997IV</strain>
        <strain evidence="13 21">PC4580III</strain>
        <strain evidence="10 22">PC4597II</strain>
        <strain evidence="11 25">PC5538III-lc</strain>
        <strain evidence="8 27">W1</strain>
    </source>
</reference>
<dbReference type="RefSeq" id="WP_021958867.1">
    <property type="nucleotide sequence ID" value="NZ_CATXRK010000014.1"/>
</dbReference>
<comment type="similarity">
    <text evidence="5">Belongs to the bacterial ribosomal protein bL25 family. CTC subfamily.</text>
</comment>
<dbReference type="Proteomes" id="UP000324336">
    <property type="component" value="Unassembled WGS sequence"/>
</dbReference>
<evidence type="ECO:0000313" key="25">
    <source>
        <dbReference type="Proteomes" id="UP000324707"/>
    </source>
</evidence>
<dbReference type="SUPFAM" id="SSF50715">
    <property type="entry name" value="Ribosomal protein L25-like"/>
    <property type="match status" value="1"/>
</dbReference>
<dbReference type="EMBL" id="SAYE01000009">
    <property type="protein sequence ID" value="TXJ51045.1"/>
    <property type="molecule type" value="Genomic_DNA"/>
</dbReference>
<dbReference type="NCBIfam" id="TIGR00731">
    <property type="entry name" value="bL25_bact_ctc"/>
    <property type="match status" value="1"/>
</dbReference>
<dbReference type="InterPro" id="IPR001021">
    <property type="entry name" value="Ribosomal_bL25_long"/>
</dbReference>
<dbReference type="EMBL" id="SAYK01000005">
    <property type="protein sequence ID" value="TXJ60240.1"/>
    <property type="molecule type" value="Genomic_DNA"/>
</dbReference>
<evidence type="ECO:0000313" key="9">
    <source>
        <dbReference type="EMBL" id="TXJ20774.1"/>
    </source>
</evidence>
<dbReference type="Pfam" id="PF01386">
    <property type="entry name" value="Ribosomal_L25p"/>
    <property type="match status" value="1"/>
</dbReference>
<dbReference type="Proteomes" id="UP000322188">
    <property type="component" value="Unassembled WGS sequence"/>
</dbReference>
<comment type="caution">
    <text evidence="12">The sequence shown here is derived from an EMBL/GenBank/DDBJ whole genome shotgun (WGS) entry which is preliminary data.</text>
</comment>
<evidence type="ECO:0000313" key="12">
    <source>
        <dbReference type="EMBL" id="TXJ36468.1"/>
    </source>
</evidence>
<dbReference type="Proteomes" id="UP000322814">
    <property type="component" value="Unassembled WGS sequence"/>
</dbReference>
<dbReference type="Proteomes" id="UP000324574">
    <property type="component" value="Unassembled WGS sequence"/>
</dbReference>
<evidence type="ECO:0000256" key="2">
    <source>
        <dbReference type="ARBA" id="ARBA00022884"/>
    </source>
</evidence>
<evidence type="ECO:0000313" key="14">
    <source>
        <dbReference type="EMBL" id="TXJ44345.1"/>
    </source>
</evidence>
<evidence type="ECO:0000313" key="16">
    <source>
        <dbReference type="EMBL" id="TXJ55908.1"/>
    </source>
</evidence>
<dbReference type="EMBL" id="SAYB01000003">
    <property type="protein sequence ID" value="TXJ37953.1"/>
    <property type="molecule type" value="Genomic_DNA"/>
</dbReference>
<dbReference type="InterPro" id="IPR037121">
    <property type="entry name" value="Ribosomal_bL25_C"/>
</dbReference>
<dbReference type="InterPro" id="IPR020056">
    <property type="entry name" value="Rbsml_bL25/Gln-tRNA_synth_N"/>
</dbReference>
<dbReference type="Proteomes" id="UP000325116">
    <property type="component" value="Unassembled WGS sequence"/>
</dbReference>
<evidence type="ECO:0000313" key="11">
    <source>
        <dbReference type="EMBL" id="TXJ33984.1"/>
    </source>
</evidence>
<evidence type="ECO:0000313" key="13">
    <source>
        <dbReference type="EMBL" id="TXJ37953.1"/>
    </source>
</evidence>
<feature type="domain" description="Large ribosomal subunit protein bL25 beta" evidence="7">
    <location>
        <begin position="101"/>
        <end position="184"/>
    </location>
</feature>